<evidence type="ECO:0000313" key="10">
    <source>
        <dbReference type="EMBL" id="GAD80127.1"/>
    </source>
</evidence>
<keyword evidence="4" id="KW-0227">DNA damage</keyword>
<evidence type="ECO:0000259" key="9">
    <source>
        <dbReference type="PROSITE" id="PS01124"/>
    </source>
</evidence>
<dbReference type="InterPro" id="IPR036217">
    <property type="entry name" value="MethylDNA_cys_MeTrfase_DNAb"/>
</dbReference>
<dbReference type="CDD" id="cd06445">
    <property type="entry name" value="ATase"/>
    <property type="match status" value="1"/>
</dbReference>
<feature type="domain" description="HTH araC/xylS-type" evidence="9">
    <location>
        <begin position="13"/>
        <end position="110"/>
    </location>
</feature>
<proteinExistence type="predicted"/>
<dbReference type="STRING" id="1219080.VEZ01S_25_00100"/>
<evidence type="ECO:0000256" key="5">
    <source>
        <dbReference type="ARBA" id="ARBA00023015"/>
    </source>
</evidence>
<dbReference type="AlphaFoldDB" id="U3B3U3"/>
<name>U3B3U3_9VIBR</name>
<dbReference type="GO" id="GO:0043565">
    <property type="term" value="F:sequence-specific DNA binding"/>
    <property type="evidence" value="ECO:0007669"/>
    <property type="project" value="InterPro"/>
</dbReference>
<sequence length="273" mass="30378">MNTNQQRHYQTVEKAIVYIRHHIQHQPSLSEIAEHVHLSEFHLQRVFTEWAGISPKRFMQSMTKQRALQVLKTSDTLLEAADHVGLSGTGRLHDLLVSCEAMTPGKAKNLGADLHIKYGAALTPFGEAVIGWTDRGICFLQFVEQDVCQTVAILRQQWPLARFYSQDAHSISDTIFSGKGNKIHLLVKGTNFQVKVWEALIHSQPGQLLSYAQVAQKIGSPKASRAVGSALASNTIGFLIPCHRVIRGDGDIGQFRWGSDRKVAIQGWEAAHL</sequence>
<dbReference type="InterPro" id="IPR001497">
    <property type="entry name" value="MethylDNA_cys_MeTrfase_AS"/>
</dbReference>
<gene>
    <name evidence="10" type="primary">ada</name>
    <name evidence="10" type="ORF">VEZ01S_25_00100</name>
</gene>
<dbReference type="PANTHER" id="PTHR10815:SF13">
    <property type="entry name" value="METHYLATED-DNA--PROTEIN-CYSTEINE METHYLTRANSFERASE"/>
    <property type="match status" value="1"/>
</dbReference>
<dbReference type="PROSITE" id="PS00374">
    <property type="entry name" value="MGMT"/>
    <property type="match status" value="1"/>
</dbReference>
<keyword evidence="2" id="KW-0489">Methyltransferase</keyword>
<accession>U3B3U3</accession>
<dbReference type="Proteomes" id="UP000016562">
    <property type="component" value="Unassembled WGS sequence"/>
</dbReference>
<evidence type="ECO:0000256" key="2">
    <source>
        <dbReference type="ARBA" id="ARBA00022603"/>
    </source>
</evidence>
<dbReference type="PANTHER" id="PTHR10815">
    <property type="entry name" value="METHYLATED-DNA--PROTEIN-CYSTEINE METHYLTRANSFERASE"/>
    <property type="match status" value="1"/>
</dbReference>
<keyword evidence="3" id="KW-0808">Transferase</keyword>
<keyword evidence="6" id="KW-0804">Transcription</keyword>
<dbReference type="InterPro" id="IPR036388">
    <property type="entry name" value="WH-like_DNA-bd_sf"/>
</dbReference>
<dbReference type="SUPFAM" id="SSF46767">
    <property type="entry name" value="Methylated DNA-protein cysteine methyltransferase, C-terminal domain"/>
    <property type="match status" value="1"/>
</dbReference>
<evidence type="ECO:0000256" key="4">
    <source>
        <dbReference type="ARBA" id="ARBA00022763"/>
    </source>
</evidence>
<dbReference type="InterPro" id="IPR009057">
    <property type="entry name" value="Homeodomain-like_sf"/>
</dbReference>
<evidence type="ECO:0000256" key="6">
    <source>
        <dbReference type="ARBA" id="ARBA00023163"/>
    </source>
</evidence>
<keyword evidence="7" id="KW-0234">DNA repair</keyword>
<comment type="caution">
    <text evidence="10">The sequence shown here is derived from an EMBL/GenBank/DDBJ whole genome shotgun (WGS) entry which is preliminary data.</text>
</comment>
<evidence type="ECO:0000256" key="1">
    <source>
        <dbReference type="ARBA" id="ARBA00001286"/>
    </source>
</evidence>
<dbReference type="SUPFAM" id="SSF46689">
    <property type="entry name" value="Homeodomain-like"/>
    <property type="match status" value="1"/>
</dbReference>
<dbReference type="InterPro" id="IPR018060">
    <property type="entry name" value="HTH_AraC"/>
</dbReference>
<reference evidence="10 11" key="1">
    <citation type="submission" date="2013-09" db="EMBL/GenBank/DDBJ databases">
        <title>Whole genome shotgun sequence of Vibrio ezurae NBRC 102218.</title>
        <authorList>
            <person name="Yoshida I."/>
            <person name="Hosoyama A."/>
            <person name="Numata M."/>
            <person name="Hashimoto M."/>
            <person name="Hosoyama Y."/>
            <person name="Tsuchikane K."/>
            <person name="Noguchi M."/>
            <person name="Hirakata S."/>
            <person name="Ichikawa N."/>
            <person name="Ohji S."/>
            <person name="Yamazoe A."/>
            <person name="Fujita N."/>
        </authorList>
    </citation>
    <scope>NUCLEOTIDE SEQUENCE [LARGE SCALE GENOMIC DNA]</scope>
    <source>
        <strain evidence="10 11">NBRC 102218</strain>
    </source>
</reference>
<evidence type="ECO:0000256" key="3">
    <source>
        <dbReference type="ARBA" id="ARBA00022679"/>
    </source>
</evidence>
<protein>
    <submittedName>
        <fullName evidence="10">Transcriptional activator/DNA repair enzyme Ada</fullName>
    </submittedName>
</protein>
<dbReference type="InterPro" id="IPR014048">
    <property type="entry name" value="MethylDNA_cys_MeTrfase_DNA-bd"/>
</dbReference>
<dbReference type="Pfam" id="PF01035">
    <property type="entry name" value="DNA_binding_1"/>
    <property type="match status" value="1"/>
</dbReference>
<dbReference type="GO" id="GO:0006281">
    <property type="term" value="P:DNA repair"/>
    <property type="evidence" value="ECO:0007669"/>
    <property type="project" value="UniProtKB-KW"/>
</dbReference>
<dbReference type="Pfam" id="PF12833">
    <property type="entry name" value="HTH_18"/>
    <property type="match status" value="1"/>
</dbReference>
<comment type="catalytic activity">
    <reaction evidence="1">
        <text>a 4-O-methyl-thymidine in DNA + L-cysteinyl-[protein] = a thymidine in DNA + S-methyl-L-cysteinyl-[protein]</text>
        <dbReference type="Rhea" id="RHEA:53428"/>
        <dbReference type="Rhea" id="RHEA-COMP:10131"/>
        <dbReference type="Rhea" id="RHEA-COMP:10132"/>
        <dbReference type="Rhea" id="RHEA-COMP:13555"/>
        <dbReference type="Rhea" id="RHEA-COMP:13556"/>
        <dbReference type="ChEBI" id="CHEBI:29950"/>
        <dbReference type="ChEBI" id="CHEBI:82612"/>
        <dbReference type="ChEBI" id="CHEBI:137386"/>
        <dbReference type="ChEBI" id="CHEBI:137387"/>
        <dbReference type="EC" id="2.1.1.63"/>
    </reaction>
</comment>
<dbReference type="GO" id="GO:0003908">
    <property type="term" value="F:methylated-DNA-[protein]-cysteine S-methyltransferase activity"/>
    <property type="evidence" value="ECO:0007669"/>
    <property type="project" value="UniProtKB-EC"/>
</dbReference>
<evidence type="ECO:0000256" key="7">
    <source>
        <dbReference type="ARBA" id="ARBA00023204"/>
    </source>
</evidence>
<organism evidence="10 11">
    <name type="scientific">Vibrio ezurae NBRC 102218</name>
    <dbReference type="NCBI Taxonomy" id="1219080"/>
    <lineage>
        <taxon>Bacteria</taxon>
        <taxon>Pseudomonadati</taxon>
        <taxon>Pseudomonadota</taxon>
        <taxon>Gammaproteobacteria</taxon>
        <taxon>Vibrionales</taxon>
        <taxon>Vibrionaceae</taxon>
        <taxon>Vibrio</taxon>
    </lineage>
</organism>
<dbReference type="RefSeq" id="WP_021713835.1">
    <property type="nucleotide sequence ID" value="NZ_BATM01000025.1"/>
</dbReference>
<dbReference type="GO" id="GO:0003700">
    <property type="term" value="F:DNA-binding transcription factor activity"/>
    <property type="evidence" value="ECO:0007669"/>
    <property type="project" value="InterPro"/>
</dbReference>
<dbReference type="EMBL" id="BATM01000025">
    <property type="protein sequence ID" value="GAD80127.1"/>
    <property type="molecule type" value="Genomic_DNA"/>
</dbReference>
<comment type="catalytic activity">
    <reaction evidence="8">
        <text>a 6-O-methyl-2'-deoxyguanosine in DNA + L-cysteinyl-[protein] = S-methyl-L-cysteinyl-[protein] + a 2'-deoxyguanosine in DNA</text>
        <dbReference type="Rhea" id="RHEA:24000"/>
        <dbReference type="Rhea" id="RHEA-COMP:10131"/>
        <dbReference type="Rhea" id="RHEA-COMP:10132"/>
        <dbReference type="Rhea" id="RHEA-COMP:11367"/>
        <dbReference type="Rhea" id="RHEA-COMP:11368"/>
        <dbReference type="ChEBI" id="CHEBI:29950"/>
        <dbReference type="ChEBI" id="CHEBI:82612"/>
        <dbReference type="ChEBI" id="CHEBI:85445"/>
        <dbReference type="ChEBI" id="CHEBI:85448"/>
        <dbReference type="EC" id="2.1.1.63"/>
    </reaction>
</comment>
<keyword evidence="11" id="KW-1185">Reference proteome</keyword>
<dbReference type="eggNOG" id="COG0350">
    <property type="taxonomic scope" value="Bacteria"/>
</dbReference>
<evidence type="ECO:0000256" key="8">
    <source>
        <dbReference type="ARBA" id="ARBA00049348"/>
    </source>
</evidence>
<dbReference type="GO" id="GO:0032259">
    <property type="term" value="P:methylation"/>
    <property type="evidence" value="ECO:0007669"/>
    <property type="project" value="UniProtKB-KW"/>
</dbReference>
<dbReference type="PROSITE" id="PS01124">
    <property type="entry name" value="HTH_ARAC_FAMILY_2"/>
    <property type="match status" value="1"/>
</dbReference>
<dbReference type="Gene3D" id="1.10.10.10">
    <property type="entry name" value="Winged helix-like DNA-binding domain superfamily/Winged helix DNA-binding domain"/>
    <property type="match status" value="1"/>
</dbReference>
<dbReference type="OrthoDB" id="9811249at2"/>
<dbReference type="SUPFAM" id="SSF53155">
    <property type="entry name" value="Methylated DNA-protein cysteine methyltransferase domain"/>
    <property type="match status" value="1"/>
</dbReference>
<dbReference type="Gene3D" id="3.30.160.70">
    <property type="entry name" value="Methylated DNA-protein cysteine methyltransferase domain"/>
    <property type="match status" value="1"/>
</dbReference>
<keyword evidence="5" id="KW-0805">Transcription regulation</keyword>
<dbReference type="NCBIfam" id="TIGR00589">
    <property type="entry name" value="ogt"/>
    <property type="match status" value="1"/>
</dbReference>
<dbReference type="SMART" id="SM00342">
    <property type="entry name" value="HTH_ARAC"/>
    <property type="match status" value="1"/>
</dbReference>
<dbReference type="InterPro" id="IPR036631">
    <property type="entry name" value="MGMT_N_sf"/>
</dbReference>
<evidence type="ECO:0000313" key="11">
    <source>
        <dbReference type="Proteomes" id="UP000016562"/>
    </source>
</evidence>
<dbReference type="Gene3D" id="1.10.10.60">
    <property type="entry name" value="Homeodomain-like"/>
    <property type="match status" value="1"/>
</dbReference>